<evidence type="ECO:0000256" key="1">
    <source>
        <dbReference type="SAM" id="MobiDB-lite"/>
    </source>
</evidence>
<sequence>MNTTLPLSPPAAPAAARPPISTAPELRDQRTEGVAAADGARRLQLPEDGRTVSLRLHRPTRLQVERGRVWITRPGWPQDHWLNAGETLEFRDLPRWRGLTLLISGEDASIPITLKVEALR</sequence>
<dbReference type="InterPro" id="IPR021317">
    <property type="entry name" value="DUF2917"/>
</dbReference>
<dbReference type="Proteomes" id="UP001064933">
    <property type="component" value="Chromosome"/>
</dbReference>
<dbReference type="EMBL" id="CP104562">
    <property type="protein sequence ID" value="UXH78746.1"/>
    <property type="molecule type" value="Genomic_DNA"/>
</dbReference>
<feature type="compositionally biased region" description="Low complexity" evidence="1">
    <location>
        <begin position="13"/>
        <end position="24"/>
    </location>
</feature>
<dbReference type="Pfam" id="PF11142">
    <property type="entry name" value="DUF2917"/>
    <property type="match status" value="1"/>
</dbReference>
<keyword evidence="3" id="KW-1185">Reference proteome</keyword>
<evidence type="ECO:0000313" key="3">
    <source>
        <dbReference type="Proteomes" id="UP001064933"/>
    </source>
</evidence>
<accession>A0ABY6B005</accession>
<evidence type="ECO:0000313" key="2">
    <source>
        <dbReference type="EMBL" id="UXH78746.1"/>
    </source>
</evidence>
<dbReference type="RefSeq" id="WP_261758577.1">
    <property type="nucleotide sequence ID" value="NZ_CP104562.2"/>
</dbReference>
<gene>
    <name evidence="2" type="ORF">N4261_02040</name>
</gene>
<protein>
    <submittedName>
        <fullName evidence="2">DUF2917 domain-containing protein</fullName>
    </submittedName>
</protein>
<reference evidence="2" key="1">
    <citation type="submission" date="2022-10" db="EMBL/GenBank/DDBJ databases">
        <title>Characterization and whole genome sequencing of a new Roseateles species, isolated from fresh water.</title>
        <authorList>
            <person name="Guliayeva D.Y."/>
            <person name="Akhremchuk A.E."/>
            <person name="Sikolenko M.A."/>
            <person name="Valentovich L.N."/>
            <person name="Sidarenka A.V."/>
        </authorList>
    </citation>
    <scope>NUCLEOTIDE SEQUENCE</scope>
    <source>
        <strain evidence="2">BIM B-1768</strain>
    </source>
</reference>
<name>A0ABY6B005_9BURK</name>
<organism evidence="2 3">
    <name type="scientific">Roseateles amylovorans</name>
    <dbReference type="NCBI Taxonomy" id="2978473"/>
    <lineage>
        <taxon>Bacteria</taxon>
        <taxon>Pseudomonadati</taxon>
        <taxon>Pseudomonadota</taxon>
        <taxon>Betaproteobacteria</taxon>
        <taxon>Burkholderiales</taxon>
        <taxon>Sphaerotilaceae</taxon>
        <taxon>Roseateles</taxon>
    </lineage>
</organism>
<proteinExistence type="predicted"/>
<feature type="region of interest" description="Disordered" evidence="1">
    <location>
        <begin position="1"/>
        <end position="43"/>
    </location>
</feature>